<gene>
    <name evidence="6" type="ORF">GBAR_LOCUS19196</name>
</gene>
<dbReference type="AlphaFoldDB" id="A0AA35SSA4"/>
<dbReference type="Pfam" id="PF05719">
    <property type="entry name" value="GPP34"/>
    <property type="match status" value="1"/>
</dbReference>
<sequence length="216" mass="23948">MLRFAEETILLLLNDGDGRFARVPKWSLDYALAGGVLMDLALENRIDTDLEGLILIDDTPTGDALLDPTLADIAAGKERTTNFWLEHTADSAGLHPRTGAEETIDQGILEVQDDRFLWVFRSRRYPSIDGTAEREVKLRIMGVLFSDEIPSPRDVVIICLADACGIFKGLLSSRELDNVGERIDQVRRLDLIGQALSKGIRDIEMSIAASVQPHAY</sequence>
<evidence type="ECO:0000256" key="4">
    <source>
        <dbReference type="ARBA" id="ARBA00023121"/>
    </source>
</evidence>
<evidence type="ECO:0000256" key="3">
    <source>
        <dbReference type="ARBA" id="ARBA00023034"/>
    </source>
</evidence>
<evidence type="ECO:0000256" key="5">
    <source>
        <dbReference type="ARBA" id="ARBA00023136"/>
    </source>
</evidence>
<keyword evidence="7" id="KW-1185">Reference proteome</keyword>
<comment type="similarity">
    <text evidence="2">Belongs to the GOLPH3/VPS74 family.</text>
</comment>
<name>A0AA35SSA4_GEOBA</name>
<evidence type="ECO:0000256" key="2">
    <source>
        <dbReference type="ARBA" id="ARBA00007284"/>
    </source>
</evidence>
<keyword evidence="4" id="KW-0446">Lipid-binding</keyword>
<dbReference type="InterPro" id="IPR008628">
    <property type="entry name" value="GPP34-like"/>
</dbReference>
<dbReference type="GO" id="GO:0000139">
    <property type="term" value="C:Golgi membrane"/>
    <property type="evidence" value="ECO:0007669"/>
    <property type="project" value="UniProtKB-SubCell"/>
</dbReference>
<comment type="subcellular location">
    <subcellularLocation>
        <location evidence="1">Golgi apparatus membrane</location>
        <topology evidence="1">Peripheral membrane protein</topology>
        <orientation evidence="1">Cytoplasmic side</orientation>
    </subcellularLocation>
</comment>
<dbReference type="Proteomes" id="UP001174909">
    <property type="component" value="Unassembled WGS sequence"/>
</dbReference>
<dbReference type="GO" id="GO:0070273">
    <property type="term" value="F:phosphatidylinositol-4-phosphate binding"/>
    <property type="evidence" value="ECO:0007669"/>
    <property type="project" value="InterPro"/>
</dbReference>
<dbReference type="InterPro" id="IPR038261">
    <property type="entry name" value="GPP34-like_sf"/>
</dbReference>
<evidence type="ECO:0008006" key="8">
    <source>
        <dbReference type="Google" id="ProtNLM"/>
    </source>
</evidence>
<proteinExistence type="inferred from homology"/>
<evidence type="ECO:0000313" key="6">
    <source>
        <dbReference type="EMBL" id="CAI8034036.1"/>
    </source>
</evidence>
<keyword evidence="3" id="KW-0333">Golgi apparatus</keyword>
<comment type="caution">
    <text evidence="6">The sequence shown here is derived from an EMBL/GenBank/DDBJ whole genome shotgun (WGS) entry which is preliminary data.</text>
</comment>
<dbReference type="Gene3D" id="1.10.3630.10">
    <property type="entry name" value="yeast vps74-n-term truncation variant domain like"/>
    <property type="match status" value="1"/>
</dbReference>
<protein>
    <recommendedName>
        <fullName evidence="8">GPP34 family phosphoprotein</fullName>
    </recommendedName>
</protein>
<dbReference type="EMBL" id="CASHTH010002708">
    <property type="protein sequence ID" value="CAI8034036.1"/>
    <property type="molecule type" value="Genomic_DNA"/>
</dbReference>
<keyword evidence="5" id="KW-0472">Membrane</keyword>
<reference evidence="6" key="1">
    <citation type="submission" date="2023-03" db="EMBL/GenBank/DDBJ databases">
        <authorList>
            <person name="Steffen K."/>
            <person name="Cardenas P."/>
        </authorList>
    </citation>
    <scope>NUCLEOTIDE SEQUENCE</scope>
</reference>
<accession>A0AA35SSA4</accession>
<evidence type="ECO:0000256" key="1">
    <source>
        <dbReference type="ARBA" id="ARBA00004255"/>
    </source>
</evidence>
<organism evidence="6 7">
    <name type="scientific">Geodia barretti</name>
    <name type="common">Barrett's horny sponge</name>
    <dbReference type="NCBI Taxonomy" id="519541"/>
    <lineage>
        <taxon>Eukaryota</taxon>
        <taxon>Metazoa</taxon>
        <taxon>Porifera</taxon>
        <taxon>Demospongiae</taxon>
        <taxon>Heteroscleromorpha</taxon>
        <taxon>Tetractinellida</taxon>
        <taxon>Astrophorina</taxon>
        <taxon>Geodiidae</taxon>
        <taxon>Geodia</taxon>
    </lineage>
</organism>
<evidence type="ECO:0000313" key="7">
    <source>
        <dbReference type="Proteomes" id="UP001174909"/>
    </source>
</evidence>